<dbReference type="PANTHER" id="PTHR44873:SF1">
    <property type="entry name" value="DNAJ HOMOLOG SUBFAMILY C MEMBER 30, MITOCHONDRIAL"/>
    <property type="match status" value="1"/>
</dbReference>
<dbReference type="CDD" id="cd06257">
    <property type="entry name" value="DnaJ"/>
    <property type="match status" value="1"/>
</dbReference>
<keyword evidence="2" id="KW-0472">Membrane</keyword>
<feature type="compositionally biased region" description="Basic residues" evidence="1">
    <location>
        <begin position="124"/>
        <end position="133"/>
    </location>
</feature>
<evidence type="ECO:0000313" key="5">
    <source>
        <dbReference type="Proteomes" id="UP001175261"/>
    </source>
</evidence>
<dbReference type="PANTHER" id="PTHR44873">
    <property type="entry name" value="DNAJ HOMOLOG SUBFAMILY C MEMBER 30, MITOCHONDRIAL"/>
    <property type="match status" value="1"/>
</dbReference>
<name>A0AA39GE92_SARSR</name>
<evidence type="ECO:0000256" key="2">
    <source>
        <dbReference type="SAM" id="Phobius"/>
    </source>
</evidence>
<feature type="compositionally biased region" description="Polar residues" evidence="1">
    <location>
        <begin position="222"/>
        <end position="233"/>
    </location>
</feature>
<organism evidence="4 5">
    <name type="scientific">Sarocladium strictum</name>
    <name type="common">Black bundle disease fungus</name>
    <name type="synonym">Acremonium strictum</name>
    <dbReference type="NCBI Taxonomy" id="5046"/>
    <lineage>
        <taxon>Eukaryota</taxon>
        <taxon>Fungi</taxon>
        <taxon>Dikarya</taxon>
        <taxon>Ascomycota</taxon>
        <taxon>Pezizomycotina</taxon>
        <taxon>Sordariomycetes</taxon>
        <taxon>Hypocreomycetidae</taxon>
        <taxon>Hypocreales</taxon>
        <taxon>Sarocladiaceae</taxon>
        <taxon>Sarocladium</taxon>
    </lineage>
</organism>
<proteinExistence type="predicted"/>
<sequence>MLPVPLLVAQRAAYPRCCTCLARSTRPAPAPSICRSFRGTHPLRMDVEATARKNHYERLGVRNDASAADIKRSFYRLSKSHHPDANPSDPNAASRFSLLSESYTLLSNPSRRAAYDRDVLRLHTQHHSHHAAHPRGSYSSSQAGGRSPSGLSQRRTTFRGPPPSFYRSGGWGTQGEKRRKAHDESTGFNGVNASESSSPASADTSHQHHPGMGPGSDPFSHTYDSSVPHFNQASHKRTHEREDVRRQTRLRHKARRAWGDDDIEFEPQTSLVGHFAIVSGILAVTFLAPFLYLKMTGDRKRVVKPGERY</sequence>
<reference evidence="4" key="1">
    <citation type="submission" date="2022-10" db="EMBL/GenBank/DDBJ databases">
        <title>Determination and structural analysis of whole genome sequence of Sarocladium strictum F4-1.</title>
        <authorList>
            <person name="Hu L."/>
            <person name="Jiang Y."/>
        </authorList>
    </citation>
    <scope>NUCLEOTIDE SEQUENCE</scope>
    <source>
        <strain evidence="4">F4-1</strain>
    </source>
</reference>
<dbReference type="InterPro" id="IPR036869">
    <property type="entry name" value="J_dom_sf"/>
</dbReference>
<protein>
    <recommendedName>
        <fullName evidence="3">J domain-containing protein</fullName>
    </recommendedName>
</protein>
<keyword evidence="5" id="KW-1185">Reference proteome</keyword>
<feature type="region of interest" description="Disordered" evidence="1">
    <location>
        <begin position="124"/>
        <end position="253"/>
    </location>
</feature>
<accession>A0AA39GE92</accession>
<keyword evidence="2" id="KW-0812">Transmembrane</keyword>
<dbReference type="Pfam" id="PF00226">
    <property type="entry name" value="DnaJ"/>
    <property type="match status" value="1"/>
</dbReference>
<dbReference type="AlphaFoldDB" id="A0AA39GE92"/>
<feature type="compositionally biased region" description="Polar residues" evidence="1">
    <location>
        <begin position="137"/>
        <end position="155"/>
    </location>
</feature>
<evidence type="ECO:0000256" key="1">
    <source>
        <dbReference type="SAM" id="MobiDB-lite"/>
    </source>
</evidence>
<dbReference type="Gene3D" id="1.10.287.110">
    <property type="entry name" value="DnaJ domain"/>
    <property type="match status" value="1"/>
</dbReference>
<dbReference type="EMBL" id="JAPDFR010000007">
    <property type="protein sequence ID" value="KAK0384939.1"/>
    <property type="molecule type" value="Genomic_DNA"/>
</dbReference>
<feature type="compositionally biased region" description="Low complexity" evidence="1">
    <location>
        <begin position="193"/>
        <end position="204"/>
    </location>
</feature>
<evidence type="ECO:0000259" key="3">
    <source>
        <dbReference type="PROSITE" id="PS50076"/>
    </source>
</evidence>
<dbReference type="Proteomes" id="UP001175261">
    <property type="component" value="Unassembled WGS sequence"/>
</dbReference>
<evidence type="ECO:0000313" key="4">
    <source>
        <dbReference type="EMBL" id="KAK0384939.1"/>
    </source>
</evidence>
<feature type="domain" description="J" evidence="3">
    <location>
        <begin position="54"/>
        <end position="119"/>
    </location>
</feature>
<dbReference type="PRINTS" id="PR00625">
    <property type="entry name" value="JDOMAIN"/>
</dbReference>
<feature type="transmembrane region" description="Helical" evidence="2">
    <location>
        <begin position="271"/>
        <end position="293"/>
    </location>
</feature>
<dbReference type="SUPFAM" id="SSF46565">
    <property type="entry name" value="Chaperone J-domain"/>
    <property type="match status" value="1"/>
</dbReference>
<gene>
    <name evidence="4" type="ORF">NLU13_7418</name>
</gene>
<dbReference type="SMART" id="SM00271">
    <property type="entry name" value="DnaJ"/>
    <property type="match status" value="1"/>
</dbReference>
<dbReference type="InterPro" id="IPR053025">
    <property type="entry name" value="Mito_ATP_Synthase-Asso"/>
</dbReference>
<dbReference type="InterPro" id="IPR001623">
    <property type="entry name" value="DnaJ_domain"/>
</dbReference>
<dbReference type="PROSITE" id="PS50076">
    <property type="entry name" value="DNAJ_2"/>
    <property type="match status" value="1"/>
</dbReference>
<keyword evidence="2" id="KW-1133">Transmembrane helix</keyword>
<comment type="caution">
    <text evidence="4">The sequence shown here is derived from an EMBL/GenBank/DDBJ whole genome shotgun (WGS) entry which is preliminary data.</text>
</comment>